<dbReference type="GO" id="GO:0005741">
    <property type="term" value="C:mitochondrial outer membrane"/>
    <property type="evidence" value="ECO:0007669"/>
    <property type="project" value="UniProtKB-SubCell"/>
</dbReference>
<evidence type="ECO:0000256" key="1">
    <source>
        <dbReference type="ARBA" id="ARBA00004572"/>
    </source>
</evidence>
<dbReference type="AlphaFoldDB" id="A0A5S6QJ58"/>
<comment type="similarity">
    <text evidence="2">Belongs to the Tom22 family.</text>
</comment>
<protein>
    <recommendedName>
        <fullName evidence="3">Mitochondrial import receptor subunit TOM22 homolog</fullName>
    </recommendedName>
</protein>
<dbReference type="Pfam" id="PF04281">
    <property type="entry name" value="Tom22"/>
    <property type="match status" value="1"/>
</dbReference>
<keyword evidence="8 14" id="KW-1133">Transmembrane helix</keyword>
<dbReference type="WBParaSite" id="TMUE_2000007205.1">
    <property type="protein sequence ID" value="TMUE_2000007205.1"/>
    <property type="gene ID" value="WBGene00288307"/>
</dbReference>
<evidence type="ECO:0000256" key="11">
    <source>
        <dbReference type="ARBA" id="ARBA00023136"/>
    </source>
</evidence>
<dbReference type="GO" id="GO:0006886">
    <property type="term" value="P:intracellular protein transport"/>
    <property type="evidence" value="ECO:0007669"/>
    <property type="project" value="InterPro"/>
</dbReference>
<evidence type="ECO:0000256" key="6">
    <source>
        <dbReference type="ARBA" id="ARBA00022787"/>
    </source>
</evidence>
<keyword evidence="11 14" id="KW-0472">Membrane</keyword>
<accession>A0A5S6QJ58</accession>
<sequence length="116" mass="12934">MAPQNGDNGLNNSNSAEDVDDLDETFTERLMGLTEMFPDKLREVVRRCGSAVWNSSTNLFSLARSAAWFVVTTSTIMLLPVIIEKERVDFEQMHLMQQKQILFGPSAALAASGRPR</sequence>
<dbReference type="Proteomes" id="UP000046395">
    <property type="component" value="Unassembled WGS sequence"/>
</dbReference>
<evidence type="ECO:0000256" key="12">
    <source>
        <dbReference type="ARBA" id="ARBA00023170"/>
    </source>
</evidence>
<keyword evidence="12" id="KW-0675">Receptor</keyword>
<dbReference type="CDD" id="cd22884">
    <property type="entry name" value="TOM22"/>
    <property type="match status" value="1"/>
</dbReference>
<reference evidence="16" key="1">
    <citation type="submission" date="2019-12" db="UniProtKB">
        <authorList>
            <consortium name="WormBaseParasite"/>
        </authorList>
    </citation>
    <scope>IDENTIFICATION</scope>
</reference>
<evidence type="ECO:0000256" key="4">
    <source>
        <dbReference type="ARBA" id="ARBA00022448"/>
    </source>
</evidence>
<evidence type="ECO:0000256" key="14">
    <source>
        <dbReference type="SAM" id="Phobius"/>
    </source>
</evidence>
<evidence type="ECO:0000256" key="5">
    <source>
        <dbReference type="ARBA" id="ARBA00022692"/>
    </source>
</evidence>
<evidence type="ECO:0000256" key="8">
    <source>
        <dbReference type="ARBA" id="ARBA00022989"/>
    </source>
</evidence>
<evidence type="ECO:0000256" key="9">
    <source>
        <dbReference type="ARBA" id="ARBA00023010"/>
    </source>
</evidence>
<organism evidence="15 16">
    <name type="scientific">Trichuris muris</name>
    <name type="common">Mouse whipworm</name>
    <dbReference type="NCBI Taxonomy" id="70415"/>
    <lineage>
        <taxon>Eukaryota</taxon>
        <taxon>Metazoa</taxon>
        <taxon>Ecdysozoa</taxon>
        <taxon>Nematoda</taxon>
        <taxon>Enoplea</taxon>
        <taxon>Dorylaimia</taxon>
        <taxon>Trichinellida</taxon>
        <taxon>Trichuridae</taxon>
        <taxon>Trichuris</taxon>
    </lineage>
</organism>
<evidence type="ECO:0000256" key="10">
    <source>
        <dbReference type="ARBA" id="ARBA00023128"/>
    </source>
</evidence>
<proteinExistence type="inferred from homology"/>
<dbReference type="PANTHER" id="PTHR12504">
    <property type="entry name" value="MITOCHONDRIAL IMPORT RECEPTOR SUBUNIT TOM22"/>
    <property type="match status" value="1"/>
</dbReference>
<evidence type="ECO:0000256" key="2">
    <source>
        <dbReference type="ARBA" id="ARBA00009874"/>
    </source>
</evidence>
<evidence type="ECO:0000313" key="15">
    <source>
        <dbReference type="Proteomes" id="UP000046395"/>
    </source>
</evidence>
<dbReference type="InterPro" id="IPR005683">
    <property type="entry name" value="Tom22"/>
</dbReference>
<keyword evidence="15" id="KW-1185">Reference proteome</keyword>
<evidence type="ECO:0000256" key="7">
    <source>
        <dbReference type="ARBA" id="ARBA00022927"/>
    </source>
</evidence>
<keyword evidence="6" id="KW-1000">Mitochondrion outer membrane</keyword>
<keyword evidence="9" id="KW-0811">Translocation</keyword>
<comment type="subcellular location">
    <subcellularLocation>
        <location evidence="1">Mitochondrion outer membrane</location>
        <topology evidence="1">Single-pass membrane protein</topology>
    </subcellularLocation>
</comment>
<dbReference type="STRING" id="70415.A0A5S6QJ58"/>
<feature type="region of interest" description="Disordered" evidence="13">
    <location>
        <begin position="1"/>
        <end position="21"/>
    </location>
</feature>
<evidence type="ECO:0000313" key="16">
    <source>
        <dbReference type="WBParaSite" id="TMUE_2000007205.1"/>
    </source>
</evidence>
<evidence type="ECO:0000256" key="3">
    <source>
        <dbReference type="ARBA" id="ARBA00016229"/>
    </source>
</evidence>
<feature type="transmembrane region" description="Helical" evidence="14">
    <location>
        <begin position="65"/>
        <end position="83"/>
    </location>
</feature>
<name>A0A5S6QJ58_TRIMR</name>
<feature type="compositionally biased region" description="Polar residues" evidence="13">
    <location>
        <begin position="1"/>
        <end position="16"/>
    </location>
</feature>
<keyword evidence="5 14" id="KW-0812">Transmembrane</keyword>
<dbReference type="PANTHER" id="PTHR12504:SF0">
    <property type="entry name" value="MITOCHONDRIAL IMPORT RECEPTOR SUBUNIT TOM22 HOMOLOG"/>
    <property type="match status" value="1"/>
</dbReference>
<keyword evidence="4" id="KW-0813">Transport</keyword>
<keyword evidence="10" id="KW-0496">Mitochondrion</keyword>
<evidence type="ECO:0000256" key="13">
    <source>
        <dbReference type="SAM" id="MobiDB-lite"/>
    </source>
</evidence>
<keyword evidence="7" id="KW-0653">Protein transport</keyword>